<dbReference type="Gene3D" id="4.10.410.40">
    <property type="match status" value="1"/>
</dbReference>
<sequence length="157" mass="16642">MPVTTAAGTKIFIGPRLTADLPKDTAAALTLLAAITYTEIGEVENIGDYGDEVGDVTFASLAASRTRHLKGLADAGSVDLSIGLLDDDAGQMALQAAQKDRSRFDYPVKVLYESGVADYFAAKVMSSRKQVGGAEDVLKRTVTIGINSEIYEDQPDP</sequence>
<name>A0A7S9LEM1_9PSED</name>
<feature type="domain" description="Lambda phage tail tube protein N-terminal" evidence="1">
    <location>
        <begin position="32"/>
        <end position="147"/>
    </location>
</feature>
<dbReference type="AlphaFoldDB" id="A0A7S9LEM1"/>
<evidence type="ECO:0000313" key="2">
    <source>
        <dbReference type="EMBL" id="QPH47415.1"/>
    </source>
</evidence>
<organism evidence="2 3">
    <name type="scientific">Pseudomonas fulva</name>
    <dbReference type="NCBI Taxonomy" id="47880"/>
    <lineage>
        <taxon>Bacteria</taxon>
        <taxon>Pseudomonadati</taxon>
        <taxon>Pseudomonadota</taxon>
        <taxon>Gammaproteobacteria</taxon>
        <taxon>Pseudomonadales</taxon>
        <taxon>Pseudomonadaceae</taxon>
        <taxon>Pseudomonas</taxon>
    </lineage>
</organism>
<gene>
    <name evidence="2" type="ORF">IZU98_13415</name>
</gene>
<evidence type="ECO:0000259" key="1">
    <source>
        <dbReference type="Pfam" id="PF16461"/>
    </source>
</evidence>
<dbReference type="Proteomes" id="UP000594430">
    <property type="component" value="Chromosome"/>
</dbReference>
<dbReference type="Pfam" id="PF16461">
    <property type="entry name" value="Phage_TTP_12"/>
    <property type="match status" value="1"/>
</dbReference>
<dbReference type="EMBL" id="CP064946">
    <property type="protein sequence ID" value="QPH47415.1"/>
    <property type="molecule type" value="Genomic_DNA"/>
</dbReference>
<dbReference type="InterPro" id="IPR032494">
    <property type="entry name" value="Phage_TTP_N"/>
</dbReference>
<evidence type="ECO:0000313" key="3">
    <source>
        <dbReference type="Proteomes" id="UP000594430"/>
    </source>
</evidence>
<accession>A0A7S9LEM1</accession>
<reference evidence="2 3" key="1">
    <citation type="submission" date="2020-11" db="EMBL/GenBank/DDBJ databases">
        <title>Pseudomonas fulva producing VIM-24.</title>
        <authorList>
            <person name="Liu S."/>
        </authorList>
    </citation>
    <scope>NUCLEOTIDE SEQUENCE [LARGE SCALE GENOMIC DNA]</scope>
    <source>
        <strain evidence="2 3">ZDHY414</strain>
    </source>
</reference>
<dbReference type="RefSeq" id="WP_196109987.1">
    <property type="nucleotide sequence ID" value="NZ_CP064943.1"/>
</dbReference>
<protein>
    <recommendedName>
        <fullName evidence="1">Lambda phage tail tube protein N-terminal domain-containing protein</fullName>
    </recommendedName>
</protein>
<proteinExistence type="predicted"/>